<protein>
    <submittedName>
        <fullName evidence="2">Uncharacterized protein</fullName>
    </submittedName>
</protein>
<keyword evidence="1" id="KW-0472">Membrane</keyword>
<evidence type="ECO:0000313" key="2">
    <source>
        <dbReference type="EMBL" id="SVB58565.1"/>
    </source>
</evidence>
<accession>A0A382F7A6</accession>
<keyword evidence="1" id="KW-1133">Transmembrane helix</keyword>
<evidence type="ECO:0000256" key="1">
    <source>
        <dbReference type="SAM" id="Phobius"/>
    </source>
</evidence>
<organism evidence="2">
    <name type="scientific">marine metagenome</name>
    <dbReference type="NCBI Taxonomy" id="408172"/>
    <lineage>
        <taxon>unclassified sequences</taxon>
        <taxon>metagenomes</taxon>
        <taxon>ecological metagenomes</taxon>
    </lineage>
</organism>
<dbReference type="AlphaFoldDB" id="A0A382F7A6"/>
<dbReference type="EMBL" id="UINC01048252">
    <property type="protein sequence ID" value="SVB58565.1"/>
    <property type="molecule type" value="Genomic_DNA"/>
</dbReference>
<reference evidence="2" key="1">
    <citation type="submission" date="2018-05" db="EMBL/GenBank/DDBJ databases">
        <authorList>
            <person name="Lanie J.A."/>
            <person name="Ng W.-L."/>
            <person name="Kazmierczak K.M."/>
            <person name="Andrzejewski T.M."/>
            <person name="Davidsen T.M."/>
            <person name="Wayne K.J."/>
            <person name="Tettelin H."/>
            <person name="Glass J.I."/>
            <person name="Rusch D."/>
            <person name="Podicherti R."/>
            <person name="Tsui H.-C.T."/>
            <person name="Winkler M.E."/>
        </authorList>
    </citation>
    <scope>NUCLEOTIDE SEQUENCE</scope>
</reference>
<sequence>MSTGIESWTPVKEITTLSPFAGSEVLFTIIAVVVWIGWQVWQIKSENNTYDEQTSKLQGNLSKAISGD</sequence>
<keyword evidence="1" id="KW-0812">Transmembrane</keyword>
<name>A0A382F7A6_9ZZZZ</name>
<proteinExistence type="predicted"/>
<gene>
    <name evidence="2" type="ORF">METZ01_LOCUS211419</name>
</gene>
<feature type="transmembrane region" description="Helical" evidence="1">
    <location>
        <begin position="20"/>
        <end position="38"/>
    </location>
</feature>